<keyword evidence="1" id="KW-0472">Membrane</keyword>
<reference evidence="3" key="1">
    <citation type="submission" date="2023-01" db="EMBL/GenBank/DDBJ databases">
        <title>Key to firefly adult light organ development and bioluminescence: homeobox transcription factors regulate luciferase expression and transportation to peroxisome.</title>
        <authorList>
            <person name="Fu X."/>
        </authorList>
    </citation>
    <scope>NUCLEOTIDE SEQUENCE [LARGE SCALE GENOMIC DNA]</scope>
</reference>
<comment type="caution">
    <text evidence="2">The sequence shown here is derived from an EMBL/GenBank/DDBJ whole genome shotgun (WGS) entry which is preliminary data.</text>
</comment>
<dbReference type="AlphaFoldDB" id="A0AAN7PCI5"/>
<evidence type="ECO:0000313" key="2">
    <source>
        <dbReference type="EMBL" id="KAK4882204.1"/>
    </source>
</evidence>
<keyword evidence="1" id="KW-1133">Transmembrane helix</keyword>
<dbReference type="EMBL" id="JARPUR010000002">
    <property type="protein sequence ID" value="KAK4882204.1"/>
    <property type="molecule type" value="Genomic_DNA"/>
</dbReference>
<dbReference type="Proteomes" id="UP001353858">
    <property type="component" value="Unassembled WGS sequence"/>
</dbReference>
<organism evidence="2 3">
    <name type="scientific">Aquatica leii</name>
    <dbReference type="NCBI Taxonomy" id="1421715"/>
    <lineage>
        <taxon>Eukaryota</taxon>
        <taxon>Metazoa</taxon>
        <taxon>Ecdysozoa</taxon>
        <taxon>Arthropoda</taxon>
        <taxon>Hexapoda</taxon>
        <taxon>Insecta</taxon>
        <taxon>Pterygota</taxon>
        <taxon>Neoptera</taxon>
        <taxon>Endopterygota</taxon>
        <taxon>Coleoptera</taxon>
        <taxon>Polyphaga</taxon>
        <taxon>Elateriformia</taxon>
        <taxon>Elateroidea</taxon>
        <taxon>Lampyridae</taxon>
        <taxon>Luciolinae</taxon>
        <taxon>Aquatica</taxon>
    </lineage>
</organism>
<feature type="transmembrane region" description="Helical" evidence="1">
    <location>
        <begin position="6"/>
        <end position="24"/>
    </location>
</feature>
<keyword evidence="1" id="KW-0812">Transmembrane</keyword>
<proteinExistence type="predicted"/>
<accession>A0AAN7PCI5</accession>
<sequence>MHLYILILVFKFTFLLFNILRFAYRYKKKRLKKEEQERKLSHVMKEFLVQKSSLDESSSSTLTAIPLDLLNENQVPVPPQSFPEEVQILKEILSDPELWNSFCISSQTRQILVERGPHQIKEFEFPINKGRRRFSPSHYLKVLNNGEVVERSYLLYYN</sequence>
<gene>
    <name evidence="2" type="ORF">RN001_005523</name>
</gene>
<evidence type="ECO:0000256" key="1">
    <source>
        <dbReference type="SAM" id="Phobius"/>
    </source>
</evidence>
<keyword evidence="3" id="KW-1185">Reference proteome</keyword>
<protein>
    <submittedName>
        <fullName evidence="2">Uncharacterized protein</fullName>
    </submittedName>
</protein>
<evidence type="ECO:0000313" key="3">
    <source>
        <dbReference type="Proteomes" id="UP001353858"/>
    </source>
</evidence>
<name>A0AAN7PCI5_9COLE</name>